<organism evidence="1 2">
    <name type="scientific">Mycolicibacterium pulveris</name>
    <name type="common">Mycobacterium pulveris</name>
    <dbReference type="NCBI Taxonomy" id="36813"/>
    <lineage>
        <taxon>Bacteria</taxon>
        <taxon>Bacillati</taxon>
        <taxon>Actinomycetota</taxon>
        <taxon>Actinomycetes</taxon>
        <taxon>Mycobacteriales</taxon>
        <taxon>Mycobacteriaceae</taxon>
        <taxon>Mycolicibacterium</taxon>
    </lineage>
</organism>
<evidence type="ECO:0000313" key="1">
    <source>
        <dbReference type="EMBL" id="BBY81327.1"/>
    </source>
</evidence>
<accession>A0A7I7UJB4</accession>
<name>A0A7I7UJB4_MYCPV</name>
<sequence>MYPTIPRTDTEHKGSGDFCGVGRLPLCRRQVQRVDFFTRVVLKGRRAALTQKSAPEWAGVRLQARQDVHRSTATVTTGPSNAIRWY</sequence>
<dbReference type="AlphaFoldDB" id="A0A7I7UJB4"/>
<dbReference type="Proteomes" id="UP000467252">
    <property type="component" value="Chromosome"/>
</dbReference>
<keyword evidence="2" id="KW-1185">Reference proteome</keyword>
<reference evidence="1 2" key="1">
    <citation type="journal article" date="2019" name="Emerg. Microbes Infect.">
        <title>Comprehensive subspecies identification of 175 nontuberculous mycobacteria species based on 7547 genomic profiles.</title>
        <authorList>
            <person name="Matsumoto Y."/>
            <person name="Kinjo T."/>
            <person name="Motooka D."/>
            <person name="Nabeya D."/>
            <person name="Jung N."/>
            <person name="Uechi K."/>
            <person name="Horii T."/>
            <person name="Iida T."/>
            <person name="Fujita J."/>
            <person name="Nakamura S."/>
        </authorList>
    </citation>
    <scope>NUCLEOTIDE SEQUENCE [LARGE SCALE GENOMIC DNA]</scope>
    <source>
        <strain evidence="1 2">JCM 6370</strain>
    </source>
</reference>
<evidence type="ECO:0000313" key="2">
    <source>
        <dbReference type="Proteomes" id="UP000467252"/>
    </source>
</evidence>
<proteinExistence type="predicted"/>
<protein>
    <submittedName>
        <fullName evidence="1">Uncharacterized protein</fullName>
    </submittedName>
</protein>
<gene>
    <name evidence="1" type="ORF">MPUL_24850</name>
</gene>
<dbReference type="EMBL" id="AP022599">
    <property type="protein sequence ID" value="BBY81327.1"/>
    <property type="molecule type" value="Genomic_DNA"/>
</dbReference>